<reference evidence="3 4" key="1">
    <citation type="submission" date="2018-11" db="EMBL/GenBank/DDBJ databases">
        <title>Sequencing the genomes of 1000 actinobacteria strains.</title>
        <authorList>
            <person name="Klenk H.-P."/>
        </authorList>
    </citation>
    <scope>NUCLEOTIDE SEQUENCE [LARGE SCALE GENOMIC DNA]</scope>
    <source>
        <strain evidence="3 4">DSM 43634</strain>
    </source>
</reference>
<dbReference type="AlphaFoldDB" id="A0A3N1GG18"/>
<dbReference type="EMBL" id="RJKL01000001">
    <property type="protein sequence ID" value="ROP29222.1"/>
    <property type="molecule type" value="Genomic_DNA"/>
</dbReference>
<feature type="transmembrane region" description="Helical" evidence="2">
    <location>
        <begin position="73"/>
        <end position="89"/>
    </location>
</feature>
<comment type="caution">
    <text evidence="3">The sequence shown here is derived from an EMBL/GenBank/DDBJ whole genome shotgun (WGS) entry which is preliminary data.</text>
</comment>
<accession>A0A3N1GG18</accession>
<name>A0A3N1GG18_9ACTN</name>
<evidence type="ECO:0000313" key="4">
    <source>
        <dbReference type="Proteomes" id="UP000271683"/>
    </source>
</evidence>
<keyword evidence="2" id="KW-0472">Membrane</keyword>
<protein>
    <submittedName>
        <fullName evidence="3">DUF3040 family protein</fullName>
    </submittedName>
</protein>
<keyword evidence="2" id="KW-1133">Transmembrane helix</keyword>
<evidence type="ECO:0000256" key="1">
    <source>
        <dbReference type="SAM" id="MobiDB-lite"/>
    </source>
</evidence>
<evidence type="ECO:0000256" key="2">
    <source>
        <dbReference type="SAM" id="Phobius"/>
    </source>
</evidence>
<dbReference type="Proteomes" id="UP000271683">
    <property type="component" value="Unassembled WGS sequence"/>
</dbReference>
<evidence type="ECO:0000313" key="3">
    <source>
        <dbReference type="EMBL" id="ROP29222.1"/>
    </source>
</evidence>
<sequence length="135" mass="14969">MRPGRNAVPLSEHEQRLFDQIERSLAEDPKFASAVRNSDPRFHARRRLVAGAFVIALGLALVVYGTVSSNTPLGVAGFVVMLSAAAFAMQTRRKGQAPDLHAVGGTATRRTRQTRKAGIIDRLEDRWRQRPEGHR</sequence>
<dbReference type="Pfam" id="PF11239">
    <property type="entry name" value="DUF3040"/>
    <property type="match status" value="1"/>
</dbReference>
<feature type="transmembrane region" description="Helical" evidence="2">
    <location>
        <begin position="48"/>
        <end position="67"/>
    </location>
</feature>
<proteinExistence type="predicted"/>
<dbReference type="InterPro" id="IPR021401">
    <property type="entry name" value="DUF3040"/>
</dbReference>
<keyword evidence="2" id="KW-0812">Transmembrane</keyword>
<organism evidence="3 4">
    <name type="scientific">Couchioplanes caeruleus</name>
    <dbReference type="NCBI Taxonomy" id="56438"/>
    <lineage>
        <taxon>Bacteria</taxon>
        <taxon>Bacillati</taxon>
        <taxon>Actinomycetota</taxon>
        <taxon>Actinomycetes</taxon>
        <taxon>Micromonosporales</taxon>
        <taxon>Micromonosporaceae</taxon>
        <taxon>Couchioplanes</taxon>
    </lineage>
</organism>
<gene>
    <name evidence="3" type="ORF">EDD30_2008</name>
</gene>
<feature type="region of interest" description="Disordered" evidence="1">
    <location>
        <begin position="95"/>
        <end position="115"/>
    </location>
</feature>